<dbReference type="Pfam" id="PF12776">
    <property type="entry name" value="Myb_DNA-bind_3"/>
    <property type="match status" value="1"/>
</dbReference>
<protein>
    <recommendedName>
        <fullName evidence="2">Myb/SANT-like domain-containing protein</fullName>
    </recommendedName>
</protein>
<evidence type="ECO:0000256" key="1">
    <source>
        <dbReference type="SAM" id="MobiDB-lite"/>
    </source>
</evidence>
<feature type="region of interest" description="Disordered" evidence="1">
    <location>
        <begin position="180"/>
        <end position="221"/>
    </location>
</feature>
<proteinExistence type="predicted"/>
<sequence length="254" mass="28921">MEDSQENGKRKDNKTWSTEESNILLQLMVDGAKRGLRHANGVITKQTVEKKLLPKLKEKLGYEISFSQYQSRVKWFKKQYSKYSKLLRHNSGFGWNATTKKFTAPNEVWGDYLKILFSDYDDLRIAVGNGTATGMSAIGIGNDIDATILEVEEEEEVDGFESIDKLVFDGNTNAFIQTDLPSLEPTKSSNIEDQPSSHNNVKGKRNKDDFENRKGKKVSKTQDEVLVNLSSGFERIVKSFVNLWPDGEERIERE</sequence>
<evidence type="ECO:0000259" key="2">
    <source>
        <dbReference type="Pfam" id="PF12776"/>
    </source>
</evidence>
<gene>
    <name evidence="3" type="ORF">DM860_000254</name>
</gene>
<dbReference type="PANTHER" id="PTHR47864">
    <property type="entry name" value="TRANSMEMBRANE PROTEIN"/>
    <property type="match status" value="1"/>
</dbReference>
<evidence type="ECO:0000313" key="3">
    <source>
        <dbReference type="EMBL" id="RAL37560.1"/>
    </source>
</evidence>
<dbReference type="InterPro" id="IPR055314">
    <property type="entry name" value="At2g29880-like"/>
</dbReference>
<dbReference type="PANTHER" id="PTHR47864:SF2">
    <property type="entry name" value="MYB_SANT-LIKE DNA-BINDING DOMAIN PROTEIN"/>
    <property type="match status" value="1"/>
</dbReference>
<dbReference type="EMBL" id="NQVE01000215">
    <property type="protein sequence ID" value="RAL37560.1"/>
    <property type="molecule type" value="Genomic_DNA"/>
</dbReference>
<name>A0A328CY10_9ASTE</name>
<keyword evidence="4" id="KW-1185">Reference proteome</keyword>
<feature type="domain" description="Myb/SANT-like" evidence="2">
    <location>
        <begin position="15"/>
        <end position="112"/>
    </location>
</feature>
<feature type="compositionally biased region" description="Polar residues" evidence="1">
    <location>
        <begin position="180"/>
        <end position="200"/>
    </location>
</feature>
<dbReference type="Proteomes" id="UP000249390">
    <property type="component" value="Unassembled WGS sequence"/>
</dbReference>
<dbReference type="AlphaFoldDB" id="A0A328CY10"/>
<dbReference type="InterPro" id="IPR024752">
    <property type="entry name" value="Myb/SANT-like_dom"/>
</dbReference>
<evidence type="ECO:0000313" key="4">
    <source>
        <dbReference type="Proteomes" id="UP000249390"/>
    </source>
</evidence>
<reference evidence="3 4" key="1">
    <citation type="submission" date="2018-06" db="EMBL/GenBank/DDBJ databases">
        <title>The Genome of Cuscuta australis (Dodder) Provides Insight into the Evolution of Plant Parasitism.</title>
        <authorList>
            <person name="Liu H."/>
        </authorList>
    </citation>
    <scope>NUCLEOTIDE SEQUENCE [LARGE SCALE GENOMIC DNA]</scope>
    <source>
        <strain evidence="4">cv. Yunnan</strain>
        <tissue evidence="3">Vines</tissue>
    </source>
</reference>
<comment type="caution">
    <text evidence="3">The sequence shown here is derived from an EMBL/GenBank/DDBJ whole genome shotgun (WGS) entry which is preliminary data.</text>
</comment>
<accession>A0A328CY10</accession>
<organism evidence="3 4">
    <name type="scientific">Cuscuta australis</name>
    <dbReference type="NCBI Taxonomy" id="267555"/>
    <lineage>
        <taxon>Eukaryota</taxon>
        <taxon>Viridiplantae</taxon>
        <taxon>Streptophyta</taxon>
        <taxon>Embryophyta</taxon>
        <taxon>Tracheophyta</taxon>
        <taxon>Spermatophyta</taxon>
        <taxon>Magnoliopsida</taxon>
        <taxon>eudicotyledons</taxon>
        <taxon>Gunneridae</taxon>
        <taxon>Pentapetalae</taxon>
        <taxon>asterids</taxon>
        <taxon>lamiids</taxon>
        <taxon>Solanales</taxon>
        <taxon>Convolvulaceae</taxon>
        <taxon>Cuscuteae</taxon>
        <taxon>Cuscuta</taxon>
        <taxon>Cuscuta subgen. Grammica</taxon>
        <taxon>Cuscuta sect. Cleistogrammica</taxon>
    </lineage>
</organism>